<dbReference type="GO" id="GO:0055085">
    <property type="term" value="P:transmembrane transport"/>
    <property type="evidence" value="ECO:0007669"/>
    <property type="project" value="InterPro"/>
</dbReference>
<dbReference type="Gene3D" id="1.10.287.470">
    <property type="entry name" value="Helix hairpin bin"/>
    <property type="match status" value="2"/>
</dbReference>
<organism evidence="2 3">
    <name type="scientific">Halopseudomonas phragmitis</name>
    <dbReference type="NCBI Taxonomy" id="1931241"/>
    <lineage>
        <taxon>Bacteria</taxon>
        <taxon>Pseudomonadati</taxon>
        <taxon>Pseudomonadota</taxon>
        <taxon>Gammaproteobacteria</taxon>
        <taxon>Pseudomonadales</taxon>
        <taxon>Pseudomonadaceae</taxon>
        <taxon>Halopseudomonas</taxon>
    </lineage>
</organism>
<dbReference type="STRING" id="1931241.BVH74_02350"/>
<dbReference type="AlphaFoldDB" id="A0A1V0B1B1"/>
<dbReference type="GO" id="GO:0016787">
    <property type="term" value="F:hydrolase activity"/>
    <property type="evidence" value="ECO:0007669"/>
    <property type="project" value="UniProtKB-KW"/>
</dbReference>
<dbReference type="PANTHER" id="PTHR30438">
    <property type="entry name" value="36 KDA ANTIGEN-RELATED"/>
    <property type="match status" value="1"/>
</dbReference>
<dbReference type="RefSeq" id="WP_080048528.1">
    <property type="nucleotide sequence ID" value="NZ_CP020100.1"/>
</dbReference>
<reference evidence="2 3" key="1">
    <citation type="submission" date="2017-03" db="EMBL/GenBank/DDBJ databases">
        <title>Complete genome sequence of the novel DNRA strain Pseudomonas sp. S-6-2 isolated from Chinese polluted river sediment. Journal of Biotechnology.</title>
        <authorList>
            <person name="Li J."/>
            <person name="Xiang F."/>
            <person name="Wang L."/>
            <person name="Xi L."/>
            <person name="Liu J."/>
        </authorList>
    </citation>
    <scope>NUCLEOTIDE SEQUENCE [LARGE SCALE GENOMIC DNA]</scope>
    <source>
        <strain evidence="2 3">S-6-2</strain>
    </source>
</reference>
<keyword evidence="1" id="KW-0175">Coiled coil</keyword>
<dbReference type="Gene3D" id="2.40.30.170">
    <property type="match status" value="1"/>
</dbReference>
<evidence type="ECO:0000313" key="2">
    <source>
        <dbReference type="EMBL" id="AQZ93670.1"/>
    </source>
</evidence>
<proteinExistence type="predicted"/>
<keyword evidence="3" id="KW-1185">Reference proteome</keyword>
<dbReference type="EMBL" id="CP020100">
    <property type="protein sequence ID" value="AQZ93670.1"/>
    <property type="molecule type" value="Genomic_DNA"/>
</dbReference>
<accession>A0A1V0B1B1</accession>
<dbReference type="PANTHER" id="PTHR30438:SF2">
    <property type="entry name" value="MEMBRANE PROTEIN"/>
    <property type="match status" value="1"/>
</dbReference>
<dbReference type="FunFam" id="2.40.50.100:FF:000077">
    <property type="entry name" value="Glycoside hydrolase family 43"/>
    <property type="match status" value="1"/>
</dbReference>
<evidence type="ECO:0000256" key="1">
    <source>
        <dbReference type="SAM" id="Coils"/>
    </source>
</evidence>
<gene>
    <name evidence="2" type="ORF">BVH74_02350</name>
</gene>
<dbReference type="GO" id="GO:0005886">
    <property type="term" value="C:plasma membrane"/>
    <property type="evidence" value="ECO:0007669"/>
    <property type="project" value="TreeGrafter"/>
</dbReference>
<protein>
    <submittedName>
        <fullName evidence="2">Glycoside hydrolase family 43</fullName>
    </submittedName>
</protein>
<dbReference type="KEGG" id="ppha:BVH74_02350"/>
<dbReference type="Proteomes" id="UP000243488">
    <property type="component" value="Chromosome"/>
</dbReference>
<keyword evidence="2" id="KW-0378">Hydrolase</keyword>
<name>A0A1V0B1B1_9GAMM</name>
<feature type="coiled-coil region" evidence="1">
    <location>
        <begin position="76"/>
        <end position="110"/>
    </location>
</feature>
<dbReference type="Gene3D" id="2.40.50.100">
    <property type="match status" value="1"/>
</dbReference>
<evidence type="ECO:0000313" key="3">
    <source>
        <dbReference type="Proteomes" id="UP000243488"/>
    </source>
</evidence>
<dbReference type="SUPFAM" id="SSF111369">
    <property type="entry name" value="HlyD-like secretion proteins"/>
    <property type="match status" value="2"/>
</dbReference>
<sequence length="358" mass="38633">MTLKLSRTASRALIALAVLLVIGLLVWLEMRPSGYGEAFVSGNGRIEATEIDVATKLAGRIQTIHVDEGDFVQPGQLLAEMDISSLQAQLNQAEAQTRQAANAIETAQTLVAQRESEKATAEAVVLQRQAEVTAADKRNNRVRVLVQRNAMSQQDADDSLTALQSAQAALAAARAQVHSAEAGIAAARSQVIGAESALEANQAAVERIKADISDSRLSTDRQARVQFRTAQPGEVLGAGGRVLNLVDLSDVYMTFFVPERLAGRIPLGSEVRIILDAAPEYVIPANVSFVASVAQFTPKSVETESEREKMMFRVRARIAPELLQRHLEQVKTGLPGVAWLKLDGEADWPNALRVNVGQ</sequence>